<dbReference type="Proteomes" id="UP000314294">
    <property type="component" value="Unassembled WGS sequence"/>
</dbReference>
<accession>A0A4Z2FFU9</accession>
<sequence>MGKGNVEIKGGTEPLSPPRGEGAERKCIILFITITIFIVSKPPGDLKLERVLDTQKRMWMHRVAQSHPRGPKTSVRPEAVNVGPEVVHLGPEVVHLGPEVVNVGPEVVHVGPKSSTWPQVFCKARCRQRGPNCEQTL</sequence>
<protein>
    <submittedName>
        <fullName evidence="2">Uncharacterized protein</fullName>
    </submittedName>
</protein>
<evidence type="ECO:0000313" key="2">
    <source>
        <dbReference type="EMBL" id="TNN40059.1"/>
    </source>
</evidence>
<evidence type="ECO:0000256" key="1">
    <source>
        <dbReference type="SAM" id="MobiDB-lite"/>
    </source>
</evidence>
<evidence type="ECO:0000313" key="3">
    <source>
        <dbReference type="Proteomes" id="UP000314294"/>
    </source>
</evidence>
<organism evidence="2 3">
    <name type="scientific">Liparis tanakae</name>
    <name type="common">Tanaka's snailfish</name>
    <dbReference type="NCBI Taxonomy" id="230148"/>
    <lineage>
        <taxon>Eukaryota</taxon>
        <taxon>Metazoa</taxon>
        <taxon>Chordata</taxon>
        <taxon>Craniata</taxon>
        <taxon>Vertebrata</taxon>
        <taxon>Euteleostomi</taxon>
        <taxon>Actinopterygii</taxon>
        <taxon>Neopterygii</taxon>
        <taxon>Teleostei</taxon>
        <taxon>Neoteleostei</taxon>
        <taxon>Acanthomorphata</taxon>
        <taxon>Eupercaria</taxon>
        <taxon>Perciformes</taxon>
        <taxon>Cottioidei</taxon>
        <taxon>Cottales</taxon>
        <taxon>Liparidae</taxon>
        <taxon>Liparis</taxon>
    </lineage>
</organism>
<keyword evidence="3" id="KW-1185">Reference proteome</keyword>
<dbReference type="EMBL" id="SRLO01001222">
    <property type="protein sequence ID" value="TNN40059.1"/>
    <property type="molecule type" value="Genomic_DNA"/>
</dbReference>
<gene>
    <name evidence="2" type="ORF">EYF80_049773</name>
</gene>
<feature type="region of interest" description="Disordered" evidence="1">
    <location>
        <begin position="1"/>
        <end position="20"/>
    </location>
</feature>
<reference evidence="2 3" key="1">
    <citation type="submission" date="2019-03" db="EMBL/GenBank/DDBJ databases">
        <title>First draft genome of Liparis tanakae, snailfish: a comprehensive survey of snailfish specific genes.</title>
        <authorList>
            <person name="Kim W."/>
            <person name="Song I."/>
            <person name="Jeong J.-H."/>
            <person name="Kim D."/>
            <person name="Kim S."/>
            <person name="Ryu S."/>
            <person name="Song J.Y."/>
            <person name="Lee S.K."/>
        </authorList>
    </citation>
    <scope>NUCLEOTIDE SEQUENCE [LARGE SCALE GENOMIC DNA]</scope>
    <source>
        <tissue evidence="2">Muscle</tissue>
    </source>
</reference>
<dbReference type="AlphaFoldDB" id="A0A4Z2FFU9"/>
<comment type="caution">
    <text evidence="2">The sequence shown here is derived from an EMBL/GenBank/DDBJ whole genome shotgun (WGS) entry which is preliminary data.</text>
</comment>
<name>A0A4Z2FFU9_9TELE</name>
<proteinExistence type="predicted"/>